<feature type="region of interest" description="Disordered" evidence="1">
    <location>
        <begin position="1"/>
        <end position="45"/>
    </location>
</feature>
<feature type="compositionally biased region" description="Basic and acidic residues" evidence="1">
    <location>
        <begin position="33"/>
        <end position="45"/>
    </location>
</feature>
<dbReference type="EMBL" id="OX451736">
    <property type="protein sequence ID" value="CAI8590917.1"/>
    <property type="molecule type" value="Genomic_DNA"/>
</dbReference>
<gene>
    <name evidence="2" type="ORF">VFH_I463520</name>
</gene>
<evidence type="ECO:0000256" key="1">
    <source>
        <dbReference type="SAM" id="MobiDB-lite"/>
    </source>
</evidence>
<sequence length="122" mass="14207">MFVPASILGSSSNRNRNNVGSQDVDYDNEELQSSDHEDSDNEKQLKPKYEKFRGELLNKDFQFKLDNVLPIPRKRLDKDILMSGEWMPTWSMDELWKVYHPYNGLQFVVDLGKKVVHVAFGT</sequence>
<name>A0AAV0YZP5_VICFA</name>
<feature type="compositionally biased region" description="Low complexity" evidence="1">
    <location>
        <begin position="9"/>
        <end position="21"/>
    </location>
</feature>
<accession>A0AAV0YZP5</accession>
<proteinExistence type="predicted"/>
<reference evidence="2 3" key="1">
    <citation type="submission" date="2023-01" db="EMBL/GenBank/DDBJ databases">
        <authorList>
            <person name="Kreplak J."/>
        </authorList>
    </citation>
    <scope>NUCLEOTIDE SEQUENCE [LARGE SCALE GENOMIC DNA]</scope>
</reference>
<organism evidence="2 3">
    <name type="scientific">Vicia faba</name>
    <name type="common">Broad bean</name>
    <name type="synonym">Faba vulgaris</name>
    <dbReference type="NCBI Taxonomy" id="3906"/>
    <lineage>
        <taxon>Eukaryota</taxon>
        <taxon>Viridiplantae</taxon>
        <taxon>Streptophyta</taxon>
        <taxon>Embryophyta</taxon>
        <taxon>Tracheophyta</taxon>
        <taxon>Spermatophyta</taxon>
        <taxon>Magnoliopsida</taxon>
        <taxon>eudicotyledons</taxon>
        <taxon>Gunneridae</taxon>
        <taxon>Pentapetalae</taxon>
        <taxon>rosids</taxon>
        <taxon>fabids</taxon>
        <taxon>Fabales</taxon>
        <taxon>Fabaceae</taxon>
        <taxon>Papilionoideae</taxon>
        <taxon>50 kb inversion clade</taxon>
        <taxon>NPAAA clade</taxon>
        <taxon>Hologalegina</taxon>
        <taxon>IRL clade</taxon>
        <taxon>Fabeae</taxon>
        <taxon>Vicia</taxon>
    </lineage>
</organism>
<evidence type="ECO:0000313" key="2">
    <source>
        <dbReference type="EMBL" id="CAI8590917.1"/>
    </source>
</evidence>
<keyword evidence="3" id="KW-1185">Reference proteome</keyword>
<dbReference type="Proteomes" id="UP001157006">
    <property type="component" value="Chromosome 1L"/>
</dbReference>
<dbReference type="AlphaFoldDB" id="A0AAV0YZP5"/>
<evidence type="ECO:0000313" key="3">
    <source>
        <dbReference type="Proteomes" id="UP001157006"/>
    </source>
</evidence>
<protein>
    <submittedName>
        <fullName evidence="2">Uncharacterized protein</fullName>
    </submittedName>
</protein>